<protein>
    <submittedName>
        <fullName evidence="1">Uncharacterized protein</fullName>
    </submittedName>
</protein>
<evidence type="ECO:0000313" key="1">
    <source>
        <dbReference type="EMBL" id="KKN23008.1"/>
    </source>
</evidence>
<sequence length="68" mass="7125">MTNEVARRLRCPGGPVSSGKNLPGPLLCVVSHIDPAIDAAATTVLWGLLGLNSPDTMIWAAAMREQAL</sequence>
<reference evidence="1" key="1">
    <citation type="journal article" date="2015" name="Nature">
        <title>Complex archaea that bridge the gap between prokaryotes and eukaryotes.</title>
        <authorList>
            <person name="Spang A."/>
            <person name="Saw J.H."/>
            <person name="Jorgensen S.L."/>
            <person name="Zaremba-Niedzwiedzka K."/>
            <person name="Martijn J."/>
            <person name="Lind A.E."/>
            <person name="van Eijk R."/>
            <person name="Schleper C."/>
            <person name="Guy L."/>
            <person name="Ettema T.J."/>
        </authorList>
    </citation>
    <scope>NUCLEOTIDE SEQUENCE</scope>
</reference>
<name>A0A0F9S0W7_9ZZZZ</name>
<dbReference type="AlphaFoldDB" id="A0A0F9S0W7"/>
<dbReference type="EMBL" id="LAZR01003012">
    <property type="protein sequence ID" value="KKN23008.1"/>
    <property type="molecule type" value="Genomic_DNA"/>
</dbReference>
<accession>A0A0F9S0W7</accession>
<comment type="caution">
    <text evidence="1">The sequence shown here is derived from an EMBL/GenBank/DDBJ whole genome shotgun (WGS) entry which is preliminary data.</text>
</comment>
<proteinExistence type="predicted"/>
<gene>
    <name evidence="1" type="ORF">LCGC14_0909300</name>
</gene>
<organism evidence="1">
    <name type="scientific">marine sediment metagenome</name>
    <dbReference type="NCBI Taxonomy" id="412755"/>
    <lineage>
        <taxon>unclassified sequences</taxon>
        <taxon>metagenomes</taxon>
        <taxon>ecological metagenomes</taxon>
    </lineage>
</organism>